<dbReference type="Pfam" id="PF19635">
    <property type="entry name" value="DUF6138"/>
    <property type="match status" value="1"/>
</dbReference>
<reference evidence="1" key="1">
    <citation type="submission" date="2020-09" db="EMBL/GenBank/DDBJ databases">
        <title>A novel bacterium of genus Paenibacillus, isolated from South China Sea.</title>
        <authorList>
            <person name="Huang H."/>
            <person name="Mo K."/>
            <person name="Hu Y."/>
        </authorList>
    </citation>
    <scope>NUCLEOTIDE SEQUENCE</scope>
    <source>
        <strain evidence="1">IB182363</strain>
    </source>
</reference>
<organism evidence="1 2">
    <name type="scientific">Paenibacillus oceani</name>
    <dbReference type="NCBI Taxonomy" id="2772510"/>
    <lineage>
        <taxon>Bacteria</taxon>
        <taxon>Bacillati</taxon>
        <taxon>Bacillota</taxon>
        <taxon>Bacilli</taxon>
        <taxon>Bacillales</taxon>
        <taxon>Paenibacillaceae</taxon>
        <taxon>Paenibacillus</taxon>
    </lineage>
</organism>
<gene>
    <name evidence="1" type="ORF">IDH45_04105</name>
</gene>
<evidence type="ECO:0000313" key="2">
    <source>
        <dbReference type="Proteomes" id="UP000639396"/>
    </source>
</evidence>
<keyword evidence="2" id="KW-1185">Reference proteome</keyword>
<evidence type="ECO:0000313" key="1">
    <source>
        <dbReference type="EMBL" id="MBD2861171.1"/>
    </source>
</evidence>
<dbReference type="Proteomes" id="UP000639396">
    <property type="component" value="Unassembled WGS sequence"/>
</dbReference>
<dbReference type="InterPro" id="IPR046136">
    <property type="entry name" value="DUF6138"/>
</dbReference>
<proteinExistence type="predicted"/>
<accession>A0A927C7I0</accession>
<comment type="caution">
    <text evidence="1">The sequence shown here is derived from an EMBL/GenBank/DDBJ whole genome shotgun (WGS) entry which is preliminary data.</text>
</comment>
<name>A0A927C7I0_9BACL</name>
<dbReference type="EMBL" id="JACXJA010000005">
    <property type="protein sequence ID" value="MBD2861171.1"/>
    <property type="molecule type" value="Genomic_DNA"/>
</dbReference>
<dbReference type="AlphaFoldDB" id="A0A927C7I0"/>
<protein>
    <submittedName>
        <fullName evidence="1">Uncharacterized protein</fullName>
    </submittedName>
</protein>
<sequence>MTTIAEEIADAVNRWFDQIEKKDAGEIVRRTTLQIGIHDYLRFEYKDGRIRLYSYDDDFGSPEVEEQGSRWTEPLTKEAIESGLLPQLQERLLQRITRYASNPLLNYRFTVIGEFTLADGKLVVPVVDYVDEGKKAQLLLRLDQYIQNKLRNGQYPTKPLETFFLSNHLVDPGLYPNVDAAGILSLYERVIELNKSNKEKLAEHRATFIRALSQWTETVFLPRHFDCRKEQWGLPVYTMKAIGEQTPADPKEMELALNTAILIIKHEPNYSRQSGLDLLERLKELGSDKAERIMKEGSGTMDAADVGYRDELVECRANDVFSTVTVQIKTECADSYAKAIDFICNLLEKGFSKSYRIKLKSQAKHVLPVPGLDKSLTHRFFANALQYAELYPRLETYAKLAIAEYEWYDDTEDEPCCMPGTYAVFGLGLADRRYFPLIESYMRCVDEEHQSVQTAFTLTFVKQYGIDESTIPIVAACLLKCTEGRFAKQLAKERALFETEAVLQALAAVVQGMEPYEAEHLVDIVWGGADKLQARIRKEKGEPAPLLASILSFTDKKRRLP</sequence>